<sequence>MVVETAGIHLTSKEQSPSISSRLFSYARALREPATTFLRAAGLALGLGIFTMAFASDYRLAMAAVATVGIGIAVLNRDIEKGLGINTSPKIQDHSGR</sequence>
<keyword evidence="1" id="KW-0472">Membrane</keyword>
<evidence type="ECO:0000256" key="1">
    <source>
        <dbReference type="SAM" id="Phobius"/>
    </source>
</evidence>
<feature type="transmembrane region" description="Helical" evidence="1">
    <location>
        <begin position="36"/>
        <end position="54"/>
    </location>
</feature>
<reference evidence="2 3" key="1">
    <citation type="journal article" date="2016" name="Nat. Commun.">
        <title>Thousands of microbial genomes shed light on interconnected biogeochemical processes in an aquifer system.</title>
        <authorList>
            <person name="Anantharaman K."/>
            <person name="Brown C.T."/>
            <person name="Hug L.A."/>
            <person name="Sharon I."/>
            <person name="Castelle C.J."/>
            <person name="Probst A.J."/>
            <person name="Thomas B.C."/>
            <person name="Singh A."/>
            <person name="Wilkins M.J."/>
            <person name="Karaoz U."/>
            <person name="Brodie E.L."/>
            <person name="Williams K.H."/>
            <person name="Hubbard S.S."/>
            <person name="Banfield J.F."/>
        </authorList>
    </citation>
    <scope>NUCLEOTIDE SEQUENCE [LARGE SCALE GENOMIC DNA]</scope>
</reference>
<comment type="caution">
    <text evidence="2">The sequence shown here is derived from an EMBL/GenBank/DDBJ whole genome shotgun (WGS) entry which is preliminary data.</text>
</comment>
<feature type="transmembrane region" description="Helical" evidence="1">
    <location>
        <begin position="60"/>
        <end position="76"/>
    </location>
</feature>
<keyword evidence="1" id="KW-0812">Transmembrane</keyword>
<dbReference type="AlphaFoldDB" id="A0A1F5KIA4"/>
<dbReference type="Proteomes" id="UP000177328">
    <property type="component" value="Unassembled WGS sequence"/>
</dbReference>
<dbReference type="EMBL" id="MFDD01000008">
    <property type="protein sequence ID" value="OGE40569.1"/>
    <property type="molecule type" value="Genomic_DNA"/>
</dbReference>
<gene>
    <name evidence="2" type="ORF">A3D25_00425</name>
</gene>
<evidence type="ECO:0000313" key="2">
    <source>
        <dbReference type="EMBL" id="OGE40569.1"/>
    </source>
</evidence>
<name>A0A1F5KIA4_9BACT</name>
<organism evidence="2 3">
    <name type="scientific">Candidatus Daviesbacteria bacterium RIFCSPHIGHO2_02_FULL_43_12</name>
    <dbReference type="NCBI Taxonomy" id="1797776"/>
    <lineage>
        <taxon>Bacteria</taxon>
        <taxon>Candidatus Daviesiibacteriota</taxon>
    </lineage>
</organism>
<evidence type="ECO:0000313" key="3">
    <source>
        <dbReference type="Proteomes" id="UP000177328"/>
    </source>
</evidence>
<accession>A0A1F5KIA4</accession>
<keyword evidence="1" id="KW-1133">Transmembrane helix</keyword>
<protein>
    <submittedName>
        <fullName evidence="2">Uncharacterized protein</fullName>
    </submittedName>
</protein>
<proteinExistence type="predicted"/>